<feature type="compositionally biased region" description="Basic and acidic residues" evidence="1">
    <location>
        <begin position="393"/>
        <end position="409"/>
    </location>
</feature>
<sequence length="457" mass="50441">MGKGKGKAGRKEAKLIVKKLNQEPKIPGMPKPAQPEKKAKKIPSRDKKSALHSNPPGPANYPLPMGRPKPFTKSPQHAKWPALFKKHLGVIEAHIRSLDRVMQSMKSEMTDLPEKERLEFELGERGNWRVICGMMDRAREVLTSARIAAKGIVPSRHLQDKKGLGVLGTNFEPLGPKLEQKAAEIGYDPVGKGKLGRNPEDVDEDGDSEMSDGSDDSEAEGSEDDGVADNADFVKLDVSSKMVSTTAEGNQAPEQDNAPGAVEPNPYFVVDVEPTPVNLTESTIVNSGEPEPEKKSRKQMKEEAAEARKAARLLKKQAHDSAKLAALQEPSTQPEPVPVPEAEAVPEPEFDYAELEASLQAEIAAGTKAQEEAEEKKSKKKRRRSSGVDEEVVEKKVKVEKKEKKRKAEEDGDLEDEKKVKKEKKDRKEKKRKAEDSADGEEAEEGTKKKRRHKDDA</sequence>
<feature type="compositionally biased region" description="Basic residues" evidence="1">
    <location>
        <begin position="448"/>
        <end position="457"/>
    </location>
</feature>
<feature type="compositionally biased region" description="Basic and acidic residues" evidence="1">
    <location>
        <begin position="291"/>
        <end position="309"/>
    </location>
</feature>
<organism evidence="2 3">
    <name type="scientific">Oculimacula yallundae</name>
    <dbReference type="NCBI Taxonomy" id="86028"/>
    <lineage>
        <taxon>Eukaryota</taxon>
        <taxon>Fungi</taxon>
        <taxon>Dikarya</taxon>
        <taxon>Ascomycota</taxon>
        <taxon>Pezizomycotina</taxon>
        <taxon>Leotiomycetes</taxon>
        <taxon>Helotiales</taxon>
        <taxon>Ploettnerulaceae</taxon>
        <taxon>Oculimacula</taxon>
    </lineage>
</organism>
<feature type="region of interest" description="Disordered" evidence="1">
    <location>
        <begin position="1"/>
        <end position="76"/>
    </location>
</feature>
<reference evidence="2 3" key="1">
    <citation type="journal article" date="2024" name="Commun. Biol.">
        <title>Comparative genomic analysis of thermophilic fungi reveals convergent evolutionary adaptations and gene losses.</title>
        <authorList>
            <person name="Steindorff A.S."/>
            <person name="Aguilar-Pontes M.V."/>
            <person name="Robinson A.J."/>
            <person name="Andreopoulos B."/>
            <person name="LaButti K."/>
            <person name="Kuo A."/>
            <person name="Mondo S."/>
            <person name="Riley R."/>
            <person name="Otillar R."/>
            <person name="Haridas S."/>
            <person name="Lipzen A."/>
            <person name="Grimwood J."/>
            <person name="Schmutz J."/>
            <person name="Clum A."/>
            <person name="Reid I.D."/>
            <person name="Moisan M.C."/>
            <person name="Butler G."/>
            <person name="Nguyen T.T.M."/>
            <person name="Dewar K."/>
            <person name="Conant G."/>
            <person name="Drula E."/>
            <person name="Henrissat B."/>
            <person name="Hansel C."/>
            <person name="Singer S."/>
            <person name="Hutchinson M.I."/>
            <person name="de Vries R.P."/>
            <person name="Natvig D.O."/>
            <person name="Powell A.J."/>
            <person name="Tsang A."/>
            <person name="Grigoriev I.V."/>
        </authorList>
    </citation>
    <scope>NUCLEOTIDE SEQUENCE [LARGE SCALE GENOMIC DNA]</scope>
    <source>
        <strain evidence="2 3">CBS 494.80</strain>
    </source>
</reference>
<protein>
    <submittedName>
        <fullName evidence="2">Uncharacterized protein</fullName>
    </submittedName>
</protein>
<feature type="region of interest" description="Disordered" evidence="1">
    <location>
        <begin position="186"/>
        <end position="457"/>
    </location>
</feature>
<proteinExistence type="predicted"/>
<feature type="compositionally biased region" description="Polar residues" evidence="1">
    <location>
        <begin position="277"/>
        <end position="286"/>
    </location>
</feature>
<feature type="compositionally biased region" description="Basic residues" evidence="1">
    <location>
        <begin position="421"/>
        <end position="431"/>
    </location>
</feature>
<dbReference type="Proteomes" id="UP001595075">
    <property type="component" value="Unassembled WGS sequence"/>
</dbReference>
<feature type="compositionally biased region" description="Acidic residues" evidence="1">
    <location>
        <begin position="201"/>
        <end position="227"/>
    </location>
</feature>
<comment type="caution">
    <text evidence="2">The sequence shown here is derived from an EMBL/GenBank/DDBJ whole genome shotgun (WGS) entry which is preliminary data.</text>
</comment>
<gene>
    <name evidence="2" type="ORF">VTL71DRAFT_41</name>
</gene>
<feature type="compositionally biased region" description="Acidic residues" evidence="1">
    <location>
        <begin position="344"/>
        <end position="354"/>
    </location>
</feature>
<evidence type="ECO:0000313" key="3">
    <source>
        <dbReference type="Proteomes" id="UP001595075"/>
    </source>
</evidence>
<feature type="compositionally biased region" description="Polar residues" evidence="1">
    <location>
        <begin position="241"/>
        <end position="254"/>
    </location>
</feature>
<keyword evidence="3" id="KW-1185">Reference proteome</keyword>
<accession>A0ABR4CYY2</accession>
<evidence type="ECO:0000313" key="2">
    <source>
        <dbReference type="EMBL" id="KAL2075099.1"/>
    </source>
</evidence>
<name>A0ABR4CYY2_9HELO</name>
<feature type="compositionally biased region" description="Pro residues" evidence="1">
    <location>
        <begin position="55"/>
        <end position="67"/>
    </location>
</feature>
<evidence type="ECO:0000256" key="1">
    <source>
        <dbReference type="SAM" id="MobiDB-lite"/>
    </source>
</evidence>
<dbReference type="EMBL" id="JAZHXI010000001">
    <property type="protein sequence ID" value="KAL2075099.1"/>
    <property type="molecule type" value="Genomic_DNA"/>
</dbReference>